<dbReference type="OMA" id="RPDIAPW"/>
<reference evidence="2" key="1">
    <citation type="journal article" date="2011" name="Genome Res.">
        <title>Phylogeny-wide analysis of social amoeba genomes highlights ancient origins for complex intercellular communication.</title>
        <authorList>
            <person name="Heidel A.J."/>
            <person name="Lawal H.M."/>
            <person name="Felder M."/>
            <person name="Schilde C."/>
            <person name="Helps N.R."/>
            <person name="Tunggal B."/>
            <person name="Rivero F."/>
            <person name="John U."/>
            <person name="Schleicher M."/>
            <person name="Eichinger L."/>
            <person name="Platzer M."/>
            <person name="Noegel A.A."/>
            <person name="Schaap P."/>
            <person name="Gloeckner G."/>
        </authorList>
    </citation>
    <scope>NUCLEOTIDE SEQUENCE [LARGE SCALE GENOMIC DNA]</scope>
    <source>
        <strain evidence="2">SH3</strain>
    </source>
</reference>
<dbReference type="EMBL" id="GL883028">
    <property type="protein sequence ID" value="EGG14594.1"/>
    <property type="molecule type" value="Genomic_DNA"/>
</dbReference>
<evidence type="ECO:0000313" key="1">
    <source>
        <dbReference type="EMBL" id="EGG14594.1"/>
    </source>
</evidence>
<dbReference type="OrthoDB" id="10554338at2759"/>
<sequence length="112" mass="12512">MSMFRLSRSALLGSQMIKSTRSYSTATTEAEFLAQVTASKNSNVIKQTKEFLARPDIAPWAARFNVQFKEKSQEEQIKELKVIDAKIDKAGVDAFNTVVSKLNVQDIIDGKI</sequence>
<evidence type="ECO:0000313" key="2">
    <source>
        <dbReference type="Proteomes" id="UP000007797"/>
    </source>
</evidence>
<dbReference type="GeneID" id="14866585"/>
<dbReference type="RefSeq" id="XP_004351102.1">
    <property type="nucleotide sequence ID" value="XM_004351050.1"/>
</dbReference>
<protein>
    <recommendedName>
        <fullName evidence="3">ATP synthase subunit d, mitochondrial</fullName>
    </recommendedName>
</protein>
<name>F4QBK6_CACFS</name>
<proteinExistence type="predicted"/>
<evidence type="ECO:0008006" key="3">
    <source>
        <dbReference type="Google" id="ProtNLM"/>
    </source>
</evidence>
<dbReference type="AlphaFoldDB" id="F4QBK6"/>
<accession>F4QBK6</accession>
<organism evidence="1 2">
    <name type="scientific">Cavenderia fasciculata</name>
    <name type="common">Slime mold</name>
    <name type="synonym">Dictyostelium fasciculatum</name>
    <dbReference type="NCBI Taxonomy" id="261658"/>
    <lineage>
        <taxon>Eukaryota</taxon>
        <taxon>Amoebozoa</taxon>
        <taxon>Evosea</taxon>
        <taxon>Eumycetozoa</taxon>
        <taxon>Dictyostelia</taxon>
        <taxon>Acytosteliales</taxon>
        <taxon>Cavenderiaceae</taxon>
        <taxon>Cavenderia</taxon>
    </lineage>
</organism>
<keyword evidence="2" id="KW-1185">Reference proteome</keyword>
<gene>
    <name evidence="1" type="ORF">DFA_10852</name>
</gene>
<dbReference type="KEGG" id="dfa:DFA_10852"/>
<dbReference type="Proteomes" id="UP000007797">
    <property type="component" value="Unassembled WGS sequence"/>
</dbReference>